<sequence length="107" mass="11618">MKILGPAKGQDRALCETLWVYDAACKEAGGMTDLWTNTTGCAYQCSQFSLYSQCANVCSSLCPEISMAQCVKNGTRFKASESKLLQNCTVNYTCGPPVVSQIPDPFE</sequence>
<evidence type="ECO:0000313" key="1">
    <source>
        <dbReference type="EMBL" id="CAB1416793.1"/>
    </source>
</evidence>
<comment type="caution">
    <text evidence="1">The sequence shown here is derived from an EMBL/GenBank/DDBJ whole genome shotgun (WGS) entry which is preliminary data.</text>
</comment>
<keyword evidence="2" id="KW-1185">Reference proteome</keyword>
<dbReference type="AlphaFoldDB" id="A0A9N7Y8R4"/>
<organism evidence="1 2">
    <name type="scientific">Pleuronectes platessa</name>
    <name type="common">European plaice</name>
    <dbReference type="NCBI Taxonomy" id="8262"/>
    <lineage>
        <taxon>Eukaryota</taxon>
        <taxon>Metazoa</taxon>
        <taxon>Chordata</taxon>
        <taxon>Craniata</taxon>
        <taxon>Vertebrata</taxon>
        <taxon>Euteleostomi</taxon>
        <taxon>Actinopterygii</taxon>
        <taxon>Neopterygii</taxon>
        <taxon>Teleostei</taxon>
        <taxon>Neoteleostei</taxon>
        <taxon>Acanthomorphata</taxon>
        <taxon>Carangaria</taxon>
        <taxon>Pleuronectiformes</taxon>
        <taxon>Pleuronectoidei</taxon>
        <taxon>Pleuronectidae</taxon>
        <taxon>Pleuronectes</taxon>
    </lineage>
</organism>
<evidence type="ECO:0000313" key="2">
    <source>
        <dbReference type="Proteomes" id="UP001153269"/>
    </source>
</evidence>
<dbReference type="Proteomes" id="UP001153269">
    <property type="component" value="Unassembled WGS sequence"/>
</dbReference>
<dbReference type="EMBL" id="CADEAL010000225">
    <property type="protein sequence ID" value="CAB1416793.1"/>
    <property type="molecule type" value="Genomic_DNA"/>
</dbReference>
<accession>A0A9N7Y8R4</accession>
<protein>
    <submittedName>
        <fullName evidence="1">Uncharacterized protein</fullName>
    </submittedName>
</protein>
<proteinExistence type="predicted"/>
<gene>
    <name evidence="1" type="ORF">PLEPLA_LOCUS4584</name>
</gene>
<name>A0A9N7Y8R4_PLEPL</name>
<reference evidence="1" key="1">
    <citation type="submission" date="2020-03" db="EMBL/GenBank/DDBJ databases">
        <authorList>
            <person name="Weist P."/>
        </authorList>
    </citation>
    <scope>NUCLEOTIDE SEQUENCE</scope>
</reference>